<accession>A0A399ERR7</accession>
<dbReference type="PROSITE" id="PS00138">
    <property type="entry name" value="SUBTILASE_SER"/>
    <property type="match status" value="1"/>
</dbReference>
<evidence type="ECO:0000256" key="4">
    <source>
        <dbReference type="ARBA" id="ARBA00022825"/>
    </source>
</evidence>
<dbReference type="PROSITE" id="PS00136">
    <property type="entry name" value="SUBTILASE_ASP"/>
    <property type="match status" value="1"/>
</dbReference>
<evidence type="ECO:0000256" key="2">
    <source>
        <dbReference type="ARBA" id="ARBA00022670"/>
    </source>
</evidence>
<evidence type="ECO:0000313" key="10">
    <source>
        <dbReference type="Proteomes" id="UP000265341"/>
    </source>
</evidence>
<proteinExistence type="inferred from homology"/>
<dbReference type="InterPro" id="IPR036852">
    <property type="entry name" value="Peptidase_S8/S53_dom_sf"/>
</dbReference>
<dbReference type="AlphaFoldDB" id="A0A399ERR7"/>
<dbReference type="InterPro" id="IPR023828">
    <property type="entry name" value="Peptidase_S8_Ser-AS"/>
</dbReference>
<dbReference type="Pfam" id="PF00082">
    <property type="entry name" value="Peptidase_S8"/>
    <property type="match status" value="1"/>
</dbReference>
<feature type="active site" description="Charge relay system" evidence="5">
    <location>
        <position position="479"/>
    </location>
</feature>
<dbReference type="InterPro" id="IPR023827">
    <property type="entry name" value="Peptidase_S8_Asp-AS"/>
</dbReference>
<keyword evidence="2 5" id="KW-0645">Protease</keyword>
<protein>
    <submittedName>
        <fullName evidence="9">Thermophilic serine proteinase</fullName>
        <ecNumber evidence="9">3.4.21.-</ecNumber>
    </submittedName>
</protein>
<keyword evidence="4 5" id="KW-0720">Serine protease</keyword>
<dbReference type="GO" id="GO:0004252">
    <property type="term" value="F:serine-type endopeptidase activity"/>
    <property type="evidence" value="ECO:0007669"/>
    <property type="project" value="UniProtKB-UniRule"/>
</dbReference>
<evidence type="ECO:0000256" key="3">
    <source>
        <dbReference type="ARBA" id="ARBA00022801"/>
    </source>
</evidence>
<evidence type="ECO:0000256" key="6">
    <source>
        <dbReference type="RuleBase" id="RU003355"/>
    </source>
</evidence>
<dbReference type="EMBL" id="QWLA01000038">
    <property type="protein sequence ID" value="RIH85729.1"/>
    <property type="molecule type" value="Genomic_DNA"/>
</dbReference>
<feature type="active site" description="Charge relay system" evidence="5">
    <location>
        <position position="278"/>
    </location>
</feature>
<dbReference type="PROSITE" id="PS51892">
    <property type="entry name" value="SUBTILASE"/>
    <property type="match status" value="1"/>
</dbReference>
<dbReference type="RefSeq" id="WP_119278014.1">
    <property type="nucleotide sequence ID" value="NZ_QWLA01000038.1"/>
</dbReference>
<sequence>MRWKPLLLLALTACSWGERVPSEIKLAYPGSGAFWLGVPHNAAWELVPTEPSSWLELTPSKGLGPAQIRVRARGDRLPEASLAETTYRLSGDLSATIRFLQPQVRLTGRLVEAPALEESRLPGAGLRPRSVPAPTGEVLVKLKPGQRPLLDGLRLLNFDPRARVGKLRSSDPGLLERLRASPGVEWAEPNGWVQAQGEPTDELYPQQWYLRSTGARFVYLGSFARPVTVAVVDTGVRYDHPDLAGRLVLPGEGAYDFVNGDPDPTDPGDTLRPTIGSHGTHVSGIVAARSGTNTLPPQCYEGGQPVCSQSGTVGVAWAAPVRVLPIRVLDAAGNGTFEAVAAAIRYAAGLAVQWQGQRLQLLEPASVINLSLGSLQYSRALCDAVAEAVQQGVLVVAAAGNYQDVNPGALFYPASCPGALGVGATDLDYRPTFYSQQNETLALSVPGGDTRSGAAGGILSTTWDFNAGRPSYAFYMGTSQAAPQASAALALLLSSDPALSPAAAWERLKTRLTDLGAPGRDDAYGYGFLSLPTALGLSLPPGPLAAMLQGPSPHPLLADADGRFSSYVLAGAYTLRVCRDDSANGLCDGGEASRDHALQVPPQPSFEAGNLPGP</sequence>
<dbReference type="SUPFAM" id="SSF52743">
    <property type="entry name" value="Subtilisin-like"/>
    <property type="match status" value="1"/>
</dbReference>
<organism evidence="9 10">
    <name type="scientific">Calidithermus roseus</name>
    <dbReference type="NCBI Taxonomy" id="1644118"/>
    <lineage>
        <taxon>Bacteria</taxon>
        <taxon>Thermotogati</taxon>
        <taxon>Deinococcota</taxon>
        <taxon>Deinococci</taxon>
        <taxon>Thermales</taxon>
        <taxon>Thermaceae</taxon>
        <taxon>Calidithermus</taxon>
    </lineage>
</organism>
<comment type="caution">
    <text evidence="9">The sequence shown here is derived from an EMBL/GenBank/DDBJ whole genome shotgun (WGS) entry which is preliminary data.</text>
</comment>
<dbReference type="InterPro" id="IPR022398">
    <property type="entry name" value="Peptidase_S8_His-AS"/>
</dbReference>
<dbReference type="InterPro" id="IPR015500">
    <property type="entry name" value="Peptidase_S8_subtilisin-rel"/>
</dbReference>
<dbReference type="InterPro" id="IPR050131">
    <property type="entry name" value="Peptidase_S8_subtilisin-like"/>
</dbReference>
<dbReference type="Gene3D" id="3.40.50.200">
    <property type="entry name" value="Peptidase S8/S53 domain"/>
    <property type="match status" value="1"/>
</dbReference>
<dbReference type="Proteomes" id="UP000265341">
    <property type="component" value="Unassembled WGS sequence"/>
</dbReference>
<dbReference type="PANTHER" id="PTHR43806:SF11">
    <property type="entry name" value="CEREVISIN-RELATED"/>
    <property type="match status" value="1"/>
</dbReference>
<dbReference type="PANTHER" id="PTHR43806">
    <property type="entry name" value="PEPTIDASE S8"/>
    <property type="match status" value="1"/>
</dbReference>
<evidence type="ECO:0000259" key="8">
    <source>
        <dbReference type="Pfam" id="PF00082"/>
    </source>
</evidence>
<dbReference type="GO" id="GO:0006508">
    <property type="term" value="P:proteolysis"/>
    <property type="evidence" value="ECO:0007669"/>
    <property type="project" value="UniProtKB-KW"/>
</dbReference>
<feature type="active site" description="Charge relay system" evidence="5">
    <location>
        <position position="233"/>
    </location>
</feature>
<evidence type="ECO:0000256" key="7">
    <source>
        <dbReference type="SAM" id="MobiDB-lite"/>
    </source>
</evidence>
<dbReference type="PROSITE" id="PS00137">
    <property type="entry name" value="SUBTILASE_HIS"/>
    <property type="match status" value="1"/>
</dbReference>
<dbReference type="InterPro" id="IPR000209">
    <property type="entry name" value="Peptidase_S8/S53_dom"/>
</dbReference>
<evidence type="ECO:0000256" key="1">
    <source>
        <dbReference type="ARBA" id="ARBA00011073"/>
    </source>
</evidence>
<evidence type="ECO:0000256" key="5">
    <source>
        <dbReference type="PROSITE-ProRule" id="PRU01240"/>
    </source>
</evidence>
<evidence type="ECO:0000313" key="9">
    <source>
        <dbReference type="EMBL" id="RIH85729.1"/>
    </source>
</evidence>
<name>A0A399ERR7_9DEIN</name>
<dbReference type="OrthoDB" id="9798386at2"/>
<feature type="region of interest" description="Disordered" evidence="7">
    <location>
        <begin position="593"/>
        <end position="614"/>
    </location>
</feature>
<gene>
    <name evidence="9" type="ORF">Mrose_02067</name>
</gene>
<dbReference type="PRINTS" id="PR00723">
    <property type="entry name" value="SUBTILISIN"/>
</dbReference>
<keyword evidence="3 5" id="KW-0378">Hydrolase</keyword>
<feature type="domain" description="Peptidase S8/S53" evidence="8">
    <location>
        <begin position="227"/>
        <end position="527"/>
    </location>
</feature>
<dbReference type="EC" id="3.4.21.-" evidence="9"/>
<reference evidence="9 10" key="1">
    <citation type="submission" date="2018-08" db="EMBL/GenBank/DDBJ databases">
        <title>Meiothermus roseus NBRC 110900 genome sequencing project.</title>
        <authorList>
            <person name="Da Costa M.S."/>
            <person name="Albuquerque L."/>
            <person name="Raposo P."/>
            <person name="Froufe H.J.C."/>
            <person name="Barroso C.S."/>
            <person name="Egas C."/>
        </authorList>
    </citation>
    <scope>NUCLEOTIDE SEQUENCE [LARGE SCALE GENOMIC DNA]</scope>
    <source>
        <strain evidence="9 10">NBRC 110900</strain>
    </source>
</reference>
<comment type="similarity">
    <text evidence="1 5 6">Belongs to the peptidase S8 family.</text>
</comment>
<keyword evidence="10" id="KW-1185">Reference proteome</keyword>